<dbReference type="CDD" id="cd12893">
    <property type="entry name" value="SPRY_PRY_TRIM35"/>
    <property type="match status" value="1"/>
</dbReference>
<name>A0A3P8Z799_ESOLU</name>
<dbReference type="PROSITE" id="PS00518">
    <property type="entry name" value="ZF_RING_1"/>
    <property type="match status" value="1"/>
</dbReference>
<dbReference type="Gene3D" id="2.60.120.920">
    <property type="match status" value="1"/>
</dbReference>
<evidence type="ECO:0000256" key="2">
    <source>
        <dbReference type="ARBA" id="ARBA00022771"/>
    </source>
</evidence>
<evidence type="ECO:0000256" key="1">
    <source>
        <dbReference type="ARBA" id="ARBA00022723"/>
    </source>
</evidence>
<proteinExistence type="predicted"/>
<dbReference type="InterPro" id="IPR006574">
    <property type="entry name" value="PRY"/>
</dbReference>
<reference evidence="9" key="4">
    <citation type="submission" date="2025-09" db="UniProtKB">
        <authorList>
            <consortium name="Ensembl"/>
        </authorList>
    </citation>
    <scope>IDENTIFICATION</scope>
</reference>
<keyword evidence="1" id="KW-0479">Metal-binding</keyword>
<dbReference type="STRING" id="8010.ENSELUP00000024679"/>
<organism evidence="9 10">
    <name type="scientific">Esox lucius</name>
    <name type="common">Northern pike</name>
    <dbReference type="NCBI Taxonomy" id="8010"/>
    <lineage>
        <taxon>Eukaryota</taxon>
        <taxon>Metazoa</taxon>
        <taxon>Chordata</taxon>
        <taxon>Craniata</taxon>
        <taxon>Vertebrata</taxon>
        <taxon>Euteleostomi</taxon>
        <taxon>Actinopterygii</taxon>
        <taxon>Neopterygii</taxon>
        <taxon>Teleostei</taxon>
        <taxon>Protacanthopterygii</taxon>
        <taxon>Esociformes</taxon>
        <taxon>Esocidae</taxon>
        <taxon>Esox</taxon>
    </lineage>
</organism>
<dbReference type="InterPro" id="IPR017907">
    <property type="entry name" value="Znf_RING_CS"/>
</dbReference>
<evidence type="ECO:0000259" key="8">
    <source>
        <dbReference type="PROSITE" id="PS50188"/>
    </source>
</evidence>
<dbReference type="InterPro" id="IPR000315">
    <property type="entry name" value="Znf_B-box"/>
</dbReference>
<dbReference type="PROSITE" id="PS50119">
    <property type="entry name" value="ZF_BBOX"/>
    <property type="match status" value="1"/>
</dbReference>
<dbReference type="SUPFAM" id="SSF57850">
    <property type="entry name" value="RING/U-box"/>
    <property type="match status" value="1"/>
</dbReference>
<dbReference type="PROSITE" id="PS50089">
    <property type="entry name" value="ZF_RING_2"/>
    <property type="match status" value="1"/>
</dbReference>
<dbReference type="OrthoDB" id="6105938at2759"/>
<dbReference type="SMART" id="SM00336">
    <property type="entry name" value="BBOX"/>
    <property type="match status" value="1"/>
</dbReference>
<evidence type="ECO:0000256" key="5">
    <source>
        <dbReference type="SAM" id="MobiDB-lite"/>
    </source>
</evidence>
<dbReference type="FunFam" id="2.60.120.920:FF:000004">
    <property type="entry name" value="Butyrophilin subfamily 1 member A1"/>
    <property type="match status" value="1"/>
</dbReference>
<dbReference type="Ensembl" id="ENSELUT00000036184.3">
    <property type="protein sequence ID" value="ENSELUP00000024679.3"/>
    <property type="gene ID" value="ENSELUG00000023426.3"/>
</dbReference>
<dbReference type="InParanoid" id="A0A3P8Z799"/>
<dbReference type="Proteomes" id="UP000265140">
    <property type="component" value="Chromosome 11"/>
</dbReference>
<protein>
    <recommendedName>
        <fullName evidence="11">Tripartite motif containing 35-13</fullName>
    </recommendedName>
</protein>
<dbReference type="Gene3D" id="3.30.40.10">
    <property type="entry name" value="Zinc/RING finger domain, C3HC4 (zinc finger)"/>
    <property type="match status" value="1"/>
</dbReference>
<feature type="domain" description="RING-type" evidence="6">
    <location>
        <begin position="58"/>
        <end position="101"/>
    </location>
</feature>
<dbReference type="RefSeq" id="XP_010872649.3">
    <property type="nucleotide sequence ID" value="XM_010874347.3"/>
</dbReference>
<dbReference type="SMART" id="SM00449">
    <property type="entry name" value="SPRY"/>
    <property type="match status" value="1"/>
</dbReference>
<reference evidence="10" key="1">
    <citation type="journal article" date="2014" name="PLoS ONE">
        <title>The genome and linkage map of the northern pike (Esox lucius): conserved synteny revealed between the salmonid sister group and the Neoteleostei.</title>
        <authorList>
            <person name="Rondeau E.B."/>
            <person name="Minkley D.R."/>
            <person name="Leong J.S."/>
            <person name="Messmer A.M."/>
            <person name="Jantzen J.R."/>
            <person name="von Schalburg K.R."/>
            <person name="Lemon C."/>
            <person name="Bird N.H."/>
            <person name="Koop B.F."/>
        </authorList>
    </citation>
    <scope>NUCLEOTIDE SEQUENCE</scope>
</reference>
<dbReference type="InterPro" id="IPR050143">
    <property type="entry name" value="TRIM/RBCC"/>
</dbReference>
<reference evidence="9" key="2">
    <citation type="submission" date="2020-02" db="EMBL/GenBank/DDBJ databases">
        <title>Esox lucius (northern pike) genome, fEsoLuc1, primary haplotype.</title>
        <authorList>
            <person name="Myers G."/>
            <person name="Karagic N."/>
            <person name="Meyer A."/>
            <person name="Pippel M."/>
            <person name="Reichard M."/>
            <person name="Winkler S."/>
            <person name="Tracey A."/>
            <person name="Sims Y."/>
            <person name="Howe K."/>
            <person name="Rhie A."/>
            <person name="Formenti G."/>
            <person name="Durbin R."/>
            <person name="Fedrigo O."/>
            <person name="Jarvis E.D."/>
        </authorList>
    </citation>
    <scope>NUCLEOTIDE SEQUENCE [LARGE SCALE GENOMIC DNA]</scope>
</reference>
<dbReference type="InterPro" id="IPR013083">
    <property type="entry name" value="Znf_RING/FYVE/PHD"/>
</dbReference>
<feature type="domain" description="B box-type" evidence="7">
    <location>
        <begin position="130"/>
        <end position="171"/>
    </location>
</feature>
<dbReference type="AlphaFoldDB" id="A0A3P8Z799"/>
<dbReference type="CTD" id="566281"/>
<dbReference type="Pfam" id="PF13445">
    <property type="entry name" value="zf-RING_UBOX"/>
    <property type="match status" value="1"/>
</dbReference>
<dbReference type="InterPro" id="IPR013320">
    <property type="entry name" value="ConA-like_dom_sf"/>
</dbReference>
<dbReference type="Bgee" id="ENSELUG00000023426">
    <property type="expression patterns" value="Expressed in muscle tissue and 3 other cell types or tissues"/>
</dbReference>
<dbReference type="SUPFAM" id="SSF57845">
    <property type="entry name" value="B-box zinc-binding domain"/>
    <property type="match status" value="1"/>
</dbReference>
<feature type="region of interest" description="Disordered" evidence="5">
    <location>
        <begin position="1"/>
        <end position="29"/>
    </location>
</feature>
<dbReference type="SMART" id="SM00589">
    <property type="entry name" value="PRY"/>
    <property type="match status" value="1"/>
</dbReference>
<dbReference type="PRINTS" id="PR01407">
    <property type="entry name" value="BUTYPHLNCDUF"/>
</dbReference>
<evidence type="ECO:0008006" key="11">
    <source>
        <dbReference type="Google" id="ProtNLM"/>
    </source>
</evidence>
<keyword evidence="10" id="KW-1185">Reference proteome</keyword>
<dbReference type="InterPro" id="IPR003879">
    <property type="entry name" value="Butyrophylin_SPRY"/>
</dbReference>
<dbReference type="Pfam" id="PF00622">
    <property type="entry name" value="SPRY"/>
    <property type="match status" value="1"/>
</dbReference>
<dbReference type="Gene3D" id="3.30.160.60">
    <property type="entry name" value="Classic Zinc Finger"/>
    <property type="match status" value="1"/>
</dbReference>
<reference evidence="9" key="3">
    <citation type="submission" date="2025-08" db="UniProtKB">
        <authorList>
            <consortium name="Ensembl"/>
        </authorList>
    </citation>
    <scope>IDENTIFICATION</scope>
</reference>
<dbReference type="GeneTree" id="ENSGT01030000234583"/>
<keyword evidence="2 4" id="KW-0863">Zinc-finger</keyword>
<dbReference type="InterPro" id="IPR027370">
    <property type="entry name" value="Znf-RING_euk"/>
</dbReference>
<dbReference type="PROSITE" id="PS50188">
    <property type="entry name" value="B302_SPRY"/>
    <property type="match status" value="1"/>
</dbReference>
<dbReference type="GO" id="GO:0008270">
    <property type="term" value="F:zinc ion binding"/>
    <property type="evidence" value="ECO:0007669"/>
    <property type="project" value="UniProtKB-KW"/>
</dbReference>
<dbReference type="InterPro" id="IPR003877">
    <property type="entry name" value="SPRY_dom"/>
</dbReference>
<dbReference type="Pfam" id="PF00643">
    <property type="entry name" value="zf-B_box"/>
    <property type="match status" value="1"/>
</dbReference>
<dbReference type="InterPro" id="IPR001870">
    <property type="entry name" value="B30.2/SPRY"/>
</dbReference>
<evidence type="ECO:0000313" key="9">
    <source>
        <dbReference type="Ensembl" id="ENSELUP00000024679.3"/>
    </source>
</evidence>
<dbReference type="OMA" id="KMVCEEM"/>
<dbReference type="InterPro" id="IPR043136">
    <property type="entry name" value="B30.2/SPRY_sf"/>
</dbReference>
<feature type="compositionally biased region" description="Polar residues" evidence="5">
    <location>
        <begin position="1"/>
        <end position="10"/>
    </location>
</feature>
<evidence type="ECO:0000313" key="10">
    <source>
        <dbReference type="Proteomes" id="UP000265140"/>
    </source>
</evidence>
<evidence type="ECO:0000256" key="3">
    <source>
        <dbReference type="ARBA" id="ARBA00022833"/>
    </source>
</evidence>
<dbReference type="InterPro" id="IPR001841">
    <property type="entry name" value="Znf_RING"/>
</dbReference>
<sequence>MNPAIAQQSRVKLPDQDKPGPLGSVEPPLGRSMLLIQPSFKNLKGRMASRHREENLSCPICGVIFNQPVVLSCRHRFCKACLLDSWKTQGTEDNLYFCPLCWRQSSKNEIVVNTKLENTCESFRKEMSRNNPMACEEHGEALVLFCLDDLQAICVACQTSAAHAGHRLYPVKEGAHDCKEELKAALAPLKEKLQLYKKALIVCDETAEHIKNQAEHTESQIKDEFEILHQFLRDEETARLNALKAEEDHKTLLIKEKIEELSKELMSLSNTIKTVEQEMRSQDIPFLQNYKDTIKRTWSMPLDPLMNSGTLIDVAKHLGSVRFQIWDKMKTIIQYNPVILDPNTAASCFILSENLTMVQCCSQVFKLPNNPERFDISAELLGSEGFHSGRHRWDVEVKDNTYWVIGVASESINRKGKHVLTPAEGFWTIRFRNGEHKACTAPWAPLTMTTFPQVIRVVVDMDRGKVAFFDPKERTPLYTFTDLVSPRVFPYFCTVCKEHPLRLLPVKLSVTAEC</sequence>
<dbReference type="SUPFAM" id="SSF49899">
    <property type="entry name" value="Concanavalin A-like lectins/glucanases"/>
    <property type="match status" value="1"/>
</dbReference>
<accession>A0A3P8Z799</accession>
<evidence type="ECO:0000259" key="6">
    <source>
        <dbReference type="PROSITE" id="PS50089"/>
    </source>
</evidence>
<dbReference type="GeneID" id="105013071"/>
<evidence type="ECO:0000256" key="4">
    <source>
        <dbReference type="PROSITE-ProRule" id="PRU00024"/>
    </source>
</evidence>
<feature type="domain" description="B30.2/SPRY" evidence="8">
    <location>
        <begin position="318"/>
        <end position="510"/>
    </location>
</feature>
<dbReference type="PANTHER" id="PTHR24103">
    <property type="entry name" value="E3 UBIQUITIN-PROTEIN LIGASE TRIM"/>
    <property type="match status" value="1"/>
</dbReference>
<evidence type="ECO:0000259" key="7">
    <source>
        <dbReference type="PROSITE" id="PS50119"/>
    </source>
</evidence>
<keyword evidence="3" id="KW-0862">Zinc</keyword>
<dbReference type="Pfam" id="PF13765">
    <property type="entry name" value="PRY"/>
    <property type="match status" value="1"/>
</dbReference>
<dbReference type="KEGG" id="els:105013071"/>
<dbReference type="SMART" id="SM00184">
    <property type="entry name" value="RING"/>
    <property type="match status" value="1"/>
</dbReference>